<dbReference type="RefSeq" id="WP_128912232.1">
    <property type="nucleotide sequence ID" value="NZ_RDSM01000001.1"/>
</dbReference>
<comment type="caution">
    <text evidence="2">The sequence shown here is derived from an EMBL/GenBank/DDBJ whole genome shotgun (WGS) entry which is preliminary data.</text>
</comment>
<organism evidence="2 3">
    <name type="scientific">Granulicella sibirica</name>
    <dbReference type="NCBI Taxonomy" id="2479048"/>
    <lineage>
        <taxon>Bacteria</taxon>
        <taxon>Pseudomonadati</taxon>
        <taxon>Acidobacteriota</taxon>
        <taxon>Terriglobia</taxon>
        <taxon>Terriglobales</taxon>
        <taxon>Acidobacteriaceae</taxon>
        <taxon>Granulicella</taxon>
    </lineage>
</organism>
<protein>
    <recommendedName>
        <fullName evidence="4">Secreted protein</fullName>
    </recommendedName>
</protein>
<reference evidence="2 3" key="1">
    <citation type="submission" date="2018-11" db="EMBL/GenBank/DDBJ databases">
        <authorList>
            <person name="Mardanov A.V."/>
            <person name="Ravin N.V."/>
            <person name="Dedysh S.N."/>
        </authorList>
    </citation>
    <scope>NUCLEOTIDE SEQUENCE [LARGE SCALE GENOMIC DNA]</scope>
    <source>
        <strain evidence="2 3">AF10</strain>
    </source>
</reference>
<sequence length="256" mass="27933">MRFCANALGLSTFITLLLAASLKAEPIPVRYGQGSSHGFLALKTLDGVTIATGESTQVVSRGKVTSRLIFRFKDGSVDEDVTVFTQDKVFRLLTDHHIQHGPSFPKPIDFLIDMTSGDLTFKAEDGSISKEHMDLPSDVANGLPPNLLLNILPSTPETKVSYIAPGKKARLIHIAIRPMGTIPFRVGAFRRKATDFTLHVELGGLTGVVAPIIGKQPSDYHIWLQAGNPPAFVREEGALYEGGPIWRMEQISPSFQ</sequence>
<evidence type="ECO:0008006" key="4">
    <source>
        <dbReference type="Google" id="ProtNLM"/>
    </source>
</evidence>
<evidence type="ECO:0000313" key="3">
    <source>
        <dbReference type="Proteomes" id="UP000289437"/>
    </source>
</evidence>
<reference evidence="3" key="2">
    <citation type="submission" date="2019-02" db="EMBL/GenBank/DDBJ databases">
        <title>Granulicella sibirica sp. nov., a psychrotolerant acidobacterium isolated from an organic soil layer in forested tundra, West Siberia.</title>
        <authorList>
            <person name="Oshkin I.Y."/>
            <person name="Kulichevskaya I.S."/>
            <person name="Rijpstra W.I.C."/>
            <person name="Sinninghe Damste J.S."/>
            <person name="Rakitin A.L."/>
            <person name="Ravin N.V."/>
            <person name="Dedysh S.N."/>
        </authorList>
    </citation>
    <scope>NUCLEOTIDE SEQUENCE [LARGE SCALE GENOMIC DNA]</scope>
    <source>
        <strain evidence="3">AF10</strain>
    </source>
</reference>
<evidence type="ECO:0000313" key="2">
    <source>
        <dbReference type="EMBL" id="RXH58196.1"/>
    </source>
</evidence>
<feature type="chain" id="PRO_5020457008" description="Secreted protein" evidence="1">
    <location>
        <begin position="20"/>
        <end position="256"/>
    </location>
</feature>
<gene>
    <name evidence="2" type="ORF">GRAN_1506</name>
</gene>
<proteinExistence type="predicted"/>
<feature type="signal peptide" evidence="1">
    <location>
        <begin position="1"/>
        <end position="19"/>
    </location>
</feature>
<dbReference type="OrthoDB" id="112289at2"/>
<dbReference type="EMBL" id="RDSM01000001">
    <property type="protein sequence ID" value="RXH58196.1"/>
    <property type="molecule type" value="Genomic_DNA"/>
</dbReference>
<keyword evidence="1" id="KW-0732">Signal</keyword>
<dbReference type="AlphaFoldDB" id="A0A4Q0T8Y3"/>
<dbReference type="Proteomes" id="UP000289437">
    <property type="component" value="Unassembled WGS sequence"/>
</dbReference>
<accession>A0A4Q0T8Y3</accession>
<name>A0A4Q0T8Y3_9BACT</name>
<evidence type="ECO:0000256" key="1">
    <source>
        <dbReference type="SAM" id="SignalP"/>
    </source>
</evidence>
<keyword evidence="3" id="KW-1185">Reference proteome</keyword>